<dbReference type="EMBL" id="KZ308115">
    <property type="protein sequence ID" value="KAG8221876.1"/>
    <property type="molecule type" value="Genomic_DNA"/>
</dbReference>
<dbReference type="OrthoDB" id="5377144at2759"/>
<dbReference type="Proteomes" id="UP000792457">
    <property type="component" value="Unassembled WGS sequence"/>
</dbReference>
<dbReference type="Pfam" id="PF08524">
    <property type="entry name" value="rRNA_processing"/>
    <property type="match status" value="1"/>
</dbReference>
<name>A0A8K0JSZ8_LADFU</name>
<organism evidence="2 3">
    <name type="scientific">Ladona fulva</name>
    <name type="common">Scarce chaser dragonfly</name>
    <name type="synonym">Libellula fulva</name>
    <dbReference type="NCBI Taxonomy" id="123851"/>
    <lineage>
        <taxon>Eukaryota</taxon>
        <taxon>Metazoa</taxon>
        <taxon>Ecdysozoa</taxon>
        <taxon>Arthropoda</taxon>
        <taxon>Hexapoda</taxon>
        <taxon>Insecta</taxon>
        <taxon>Pterygota</taxon>
        <taxon>Palaeoptera</taxon>
        <taxon>Odonata</taxon>
        <taxon>Epiprocta</taxon>
        <taxon>Anisoptera</taxon>
        <taxon>Libelluloidea</taxon>
        <taxon>Libellulidae</taxon>
        <taxon>Ladona</taxon>
    </lineage>
</organism>
<evidence type="ECO:0000256" key="1">
    <source>
        <dbReference type="SAM" id="MobiDB-lite"/>
    </source>
</evidence>
<keyword evidence="3" id="KW-1185">Reference proteome</keyword>
<dbReference type="PANTHER" id="PTHR15657">
    <property type="entry name" value="THYROID TRANSCRIPTION FACTOR 1-ASSOCIATED PROTEIN 26"/>
    <property type="match status" value="1"/>
</dbReference>
<accession>A0A8K0JSZ8</accession>
<dbReference type="AlphaFoldDB" id="A0A8K0JSZ8"/>
<feature type="region of interest" description="Disordered" evidence="1">
    <location>
        <begin position="113"/>
        <end position="136"/>
    </location>
</feature>
<gene>
    <name evidence="2" type="ORF">J437_LFUL003252</name>
</gene>
<dbReference type="GO" id="GO:0005634">
    <property type="term" value="C:nucleus"/>
    <property type="evidence" value="ECO:0007669"/>
    <property type="project" value="TreeGrafter"/>
</dbReference>
<sequence>MIDARHPRYAHLCMGHVELYKITKIMSEPQSKKPFDKKRWREKKYSKKFKVQQWEEKRKKAVIRQYIKELKKSKVENAAAGVSTINPSPEENRGKNEKLSAYKLAQLEYERTQEAKRKKKEEYERRKAEREEALNNYKKRKIERYKKLSKKTKKGQPVMKDRIELLLEKIQSECGPSK</sequence>
<dbReference type="InterPro" id="IPR013730">
    <property type="entry name" value="Fyv7/TAP26"/>
</dbReference>
<reference evidence="2" key="2">
    <citation type="submission" date="2017-10" db="EMBL/GenBank/DDBJ databases">
        <title>Ladona fulva Genome sequencing and assembly.</title>
        <authorList>
            <person name="Murali S."/>
            <person name="Richards S."/>
            <person name="Bandaranaike D."/>
            <person name="Bellair M."/>
            <person name="Blankenburg K."/>
            <person name="Chao H."/>
            <person name="Dinh H."/>
            <person name="Doddapaneni H."/>
            <person name="Dugan-Rocha S."/>
            <person name="Elkadiri S."/>
            <person name="Gnanaolivu R."/>
            <person name="Hernandez B."/>
            <person name="Skinner E."/>
            <person name="Javaid M."/>
            <person name="Lee S."/>
            <person name="Li M."/>
            <person name="Ming W."/>
            <person name="Munidasa M."/>
            <person name="Muniz J."/>
            <person name="Nguyen L."/>
            <person name="Hughes D."/>
            <person name="Osuji N."/>
            <person name="Pu L.-L."/>
            <person name="Puazo M."/>
            <person name="Qu C."/>
            <person name="Quiroz J."/>
            <person name="Raj R."/>
            <person name="Weissenberger G."/>
            <person name="Xin Y."/>
            <person name="Zou X."/>
            <person name="Han Y."/>
            <person name="Worley K."/>
            <person name="Muzny D."/>
            <person name="Gibbs R."/>
        </authorList>
    </citation>
    <scope>NUCLEOTIDE SEQUENCE</scope>
    <source>
        <strain evidence="2">Sampled in the wild</strain>
    </source>
</reference>
<evidence type="ECO:0000313" key="3">
    <source>
        <dbReference type="Proteomes" id="UP000792457"/>
    </source>
</evidence>
<evidence type="ECO:0000313" key="2">
    <source>
        <dbReference type="EMBL" id="KAG8221876.1"/>
    </source>
</evidence>
<dbReference type="PANTHER" id="PTHR15657:SF1">
    <property type="entry name" value="THYROID TRANSCRIPTION FACTOR 1-ASSOCIATED PROTEIN 26"/>
    <property type="match status" value="1"/>
</dbReference>
<protein>
    <recommendedName>
        <fullName evidence="4">Thyroid transcription factor 1-associated protein 26</fullName>
    </recommendedName>
</protein>
<proteinExistence type="predicted"/>
<feature type="region of interest" description="Disordered" evidence="1">
    <location>
        <begin position="77"/>
        <end position="98"/>
    </location>
</feature>
<feature type="compositionally biased region" description="Basic and acidic residues" evidence="1">
    <location>
        <begin position="113"/>
        <end position="133"/>
    </location>
</feature>
<comment type="caution">
    <text evidence="2">The sequence shown here is derived from an EMBL/GenBank/DDBJ whole genome shotgun (WGS) entry which is preliminary data.</text>
</comment>
<reference evidence="2" key="1">
    <citation type="submission" date="2013-04" db="EMBL/GenBank/DDBJ databases">
        <authorList>
            <person name="Qu J."/>
            <person name="Murali S.C."/>
            <person name="Bandaranaike D."/>
            <person name="Bellair M."/>
            <person name="Blankenburg K."/>
            <person name="Chao H."/>
            <person name="Dinh H."/>
            <person name="Doddapaneni H."/>
            <person name="Downs B."/>
            <person name="Dugan-Rocha S."/>
            <person name="Elkadiri S."/>
            <person name="Gnanaolivu R.D."/>
            <person name="Hernandez B."/>
            <person name="Javaid M."/>
            <person name="Jayaseelan J.C."/>
            <person name="Lee S."/>
            <person name="Li M."/>
            <person name="Ming W."/>
            <person name="Munidasa M."/>
            <person name="Muniz J."/>
            <person name="Nguyen L."/>
            <person name="Ongeri F."/>
            <person name="Osuji N."/>
            <person name="Pu L.-L."/>
            <person name="Puazo M."/>
            <person name="Qu C."/>
            <person name="Quiroz J."/>
            <person name="Raj R."/>
            <person name="Weissenberger G."/>
            <person name="Xin Y."/>
            <person name="Zou X."/>
            <person name="Han Y."/>
            <person name="Richards S."/>
            <person name="Worley K."/>
            <person name="Muzny D."/>
            <person name="Gibbs R."/>
        </authorList>
    </citation>
    <scope>NUCLEOTIDE SEQUENCE</scope>
    <source>
        <strain evidence="2">Sampled in the wild</strain>
    </source>
</reference>
<evidence type="ECO:0008006" key="4">
    <source>
        <dbReference type="Google" id="ProtNLM"/>
    </source>
</evidence>